<dbReference type="PANTHER" id="PTHR31664">
    <property type="entry name" value="PROTEIN CBG16427"/>
    <property type="match status" value="1"/>
</dbReference>
<gene>
    <name evidence="2" type="ORF">DQQ10_03760</name>
</gene>
<dbReference type="RefSeq" id="WP_112745426.1">
    <property type="nucleotide sequence ID" value="NZ_QMFY01000001.1"/>
</dbReference>
<comment type="caution">
    <text evidence="2">The sequence shown here is derived from an EMBL/GenBank/DDBJ whole genome shotgun (WGS) entry which is preliminary data.</text>
</comment>
<evidence type="ECO:0000259" key="1">
    <source>
        <dbReference type="Pfam" id="PF14534"/>
    </source>
</evidence>
<accession>A0A364Y801</accession>
<dbReference type="Gene3D" id="3.10.450.50">
    <property type="match status" value="1"/>
</dbReference>
<feature type="domain" description="DUF4440" evidence="1">
    <location>
        <begin position="33"/>
        <end position="142"/>
    </location>
</feature>
<evidence type="ECO:0000313" key="3">
    <source>
        <dbReference type="Proteomes" id="UP000251889"/>
    </source>
</evidence>
<organism evidence="2 3">
    <name type="scientific">Pseudochryseolinea flava</name>
    <dbReference type="NCBI Taxonomy" id="2059302"/>
    <lineage>
        <taxon>Bacteria</taxon>
        <taxon>Pseudomonadati</taxon>
        <taxon>Bacteroidota</taxon>
        <taxon>Cytophagia</taxon>
        <taxon>Cytophagales</taxon>
        <taxon>Fulvivirgaceae</taxon>
        <taxon>Pseudochryseolinea</taxon>
    </lineage>
</organism>
<protein>
    <recommendedName>
        <fullName evidence="1">DUF4440 domain-containing protein</fullName>
    </recommendedName>
</protein>
<dbReference type="Pfam" id="PF14534">
    <property type="entry name" value="DUF4440"/>
    <property type="match status" value="1"/>
</dbReference>
<dbReference type="EMBL" id="QMFY01000001">
    <property type="protein sequence ID" value="RAW03211.1"/>
    <property type="molecule type" value="Genomic_DNA"/>
</dbReference>
<dbReference type="InterPro" id="IPR032710">
    <property type="entry name" value="NTF2-like_dom_sf"/>
</dbReference>
<reference evidence="2 3" key="1">
    <citation type="submission" date="2018-06" db="EMBL/GenBank/DDBJ databases">
        <title>Chryseolinea flavus sp. nov., a member of the phylum Bacteroidetes isolated from soil.</title>
        <authorList>
            <person name="Li Y."/>
            <person name="Wang J."/>
        </authorList>
    </citation>
    <scope>NUCLEOTIDE SEQUENCE [LARGE SCALE GENOMIC DNA]</scope>
    <source>
        <strain evidence="2 3">SDU1-6</strain>
    </source>
</reference>
<dbReference type="OrthoDB" id="9814425at2"/>
<proteinExistence type="predicted"/>
<dbReference type="AlphaFoldDB" id="A0A364Y801"/>
<dbReference type="PROSITE" id="PS51257">
    <property type="entry name" value="PROKAR_LIPOPROTEIN"/>
    <property type="match status" value="1"/>
</dbReference>
<dbReference type="InterPro" id="IPR027843">
    <property type="entry name" value="DUF4440"/>
</dbReference>
<dbReference type="Proteomes" id="UP000251889">
    <property type="component" value="Unassembled WGS sequence"/>
</dbReference>
<keyword evidence="3" id="KW-1185">Reference proteome</keyword>
<evidence type="ECO:0000313" key="2">
    <source>
        <dbReference type="EMBL" id="RAW03211.1"/>
    </source>
</evidence>
<dbReference type="PANTHER" id="PTHR31664:SF8">
    <property type="entry name" value="DUF4440 DOMAIN-CONTAINING PROTEIN"/>
    <property type="match status" value="1"/>
</dbReference>
<dbReference type="SUPFAM" id="SSF54427">
    <property type="entry name" value="NTF2-like"/>
    <property type="match status" value="1"/>
</dbReference>
<name>A0A364Y801_9BACT</name>
<sequence>MKNLFYLSILVVLFSCNQKPATPTEEELKAIVHAQNEKLKALFTEGDAEKLSQFYTKNAKLSGDGNSDVVRGREAIRDFWKSMLQGAKLVEMNTETLSIDASGDVIYETGKVTNKIQVQDSVMTFKAKYVNIWKKEDGEYKLEVDSWTDIE</sequence>